<keyword evidence="1" id="KW-1133">Transmembrane helix</keyword>
<accession>A0ABT5HM87</accession>
<sequence>MSDAVRCHKRWGFIAVIFGLNALMGLMFIATLLLNNPLPDPFFRIFAPTVGFALILMCVYGTKKIKDMKLYVLADGVGVQYKRGPIKKIKWDNIDNLGQGNDSLSVVAFRLKSYEVWFSQFSDKELRERVADGAILFFLMGWSYLKRRPIADSISQEIERMPKGSPKRILANRMVKARGEQGVDLVFGAGLRSNRDLERFEASYLRWKAGLEPNTAVL</sequence>
<evidence type="ECO:0008006" key="4">
    <source>
        <dbReference type="Google" id="ProtNLM"/>
    </source>
</evidence>
<protein>
    <recommendedName>
        <fullName evidence="4">PH domain-containing protein</fullName>
    </recommendedName>
</protein>
<dbReference type="Proteomes" id="UP001218579">
    <property type="component" value="Unassembled WGS sequence"/>
</dbReference>
<dbReference type="EMBL" id="JAQQKV010000003">
    <property type="protein sequence ID" value="MDC7677261.1"/>
    <property type="molecule type" value="Genomic_DNA"/>
</dbReference>
<reference evidence="2 3" key="1">
    <citation type="submission" date="2023-01" db="EMBL/GenBank/DDBJ databases">
        <title>Novel species of the genus Asticcacaulis isolated from rivers.</title>
        <authorList>
            <person name="Lu H."/>
        </authorList>
    </citation>
    <scope>NUCLEOTIDE SEQUENCE [LARGE SCALE GENOMIC DNA]</scope>
    <source>
        <strain evidence="2 3">LKC15W</strain>
    </source>
</reference>
<proteinExistence type="predicted"/>
<evidence type="ECO:0000256" key="1">
    <source>
        <dbReference type="SAM" id="Phobius"/>
    </source>
</evidence>
<dbReference type="RefSeq" id="WP_272745585.1">
    <property type="nucleotide sequence ID" value="NZ_JAQQKV010000003.1"/>
</dbReference>
<feature type="transmembrane region" description="Helical" evidence="1">
    <location>
        <begin position="41"/>
        <end position="60"/>
    </location>
</feature>
<keyword evidence="1" id="KW-0812">Transmembrane</keyword>
<feature type="transmembrane region" description="Helical" evidence="1">
    <location>
        <begin position="12"/>
        <end position="35"/>
    </location>
</feature>
<gene>
    <name evidence="2" type="ORF">PQU98_14040</name>
</gene>
<evidence type="ECO:0000313" key="3">
    <source>
        <dbReference type="Proteomes" id="UP001218579"/>
    </source>
</evidence>
<organism evidence="2 3">
    <name type="scientific">Asticcacaulis machinosus</name>
    <dbReference type="NCBI Taxonomy" id="2984211"/>
    <lineage>
        <taxon>Bacteria</taxon>
        <taxon>Pseudomonadati</taxon>
        <taxon>Pseudomonadota</taxon>
        <taxon>Alphaproteobacteria</taxon>
        <taxon>Caulobacterales</taxon>
        <taxon>Caulobacteraceae</taxon>
        <taxon>Asticcacaulis</taxon>
    </lineage>
</organism>
<name>A0ABT5HM87_9CAUL</name>
<keyword evidence="1" id="KW-0472">Membrane</keyword>
<evidence type="ECO:0000313" key="2">
    <source>
        <dbReference type="EMBL" id="MDC7677261.1"/>
    </source>
</evidence>
<keyword evidence="3" id="KW-1185">Reference proteome</keyword>
<comment type="caution">
    <text evidence="2">The sequence shown here is derived from an EMBL/GenBank/DDBJ whole genome shotgun (WGS) entry which is preliminary data.</text>
</comment>